<dbReference type="RefSeq" id="WP_082825662.1">
    <property type="nucleotide sequence ID" value="NZ_FOFM01000002.1"/>
</dbReference>
<keyword evidence="4 7" id="KW-0418">Kinase</keyword>
<feature type="domain" description="Pyridoxamine kinase/Phosphomethylpyrimidine kinase" evidence="6">
    <location>
        <begin position="95"/>
        <end position="275"/>
    </location>
</feature>
<sequence length="305" mass="32887">MSLERFVKKVEHKIREDAPKAKPSVLVISSQVVSGCVGTRGAVFALERMGFNVWTLPTILLPWHPGQGEGTRISASATDFTSIVEQICSNDGLSDVKAVLSGYMANPDQVPEVAKIVREVKARNSDAVYLCDPVIGDKGDLYVRESIAEAIRDQLLPLADIITPNRFELAWLSGFGTEMENEVVAAARTLGVERTIVTSSPAMRRNSISNLLVGPNGSLAIEHAEVQGAPHGTGDLLAALYLARSLSGQSDEEALKKATASTFELVARSVKVGSDNLLYSEHQDPLIQPMALVNSRRVVEAPERA</sequence>
<evidence type="ECO:0000256" key="4">
    <source>
        <dbReference type="ARBA" id="ARBA00022777"/>
    </source>
</evidence>
<dbReference type="STRING" id="989403.SAMN05421798_10278"/>
<dbReference type="PANTHER" id="PTHR10534">
    <property type="entry name" value="PYRIDOXAL KINASE"/>
    <property type="match status" value="1"/>
</dbReference>
<reference evidence="7 8" key="1">
    <citation type="journal article" date="2016" name="Front. Microbiol.">
        <title>Comparative Genomic Analysis Reveals a Diverse Repertoire of Genes Involved in Prokaryote-Eukaryote Interactions within the Pseudovibrio Genus.</title>
        <authorList>
            <person name="Romano S."/>
            <person name="Fernandez-Guerra A."/>
            <person name="Reen F.J."/>
            <person name="Glockner F.O."/>
            <person name="Crowley S.P."/>
            <person name="O'Sullivan O."/>
            <person name="Cotter P.D."/>
            <person name="Adams C."/>
            <person name="Dobson A.D."/>
            <person name="O'Gara F."/>
        </authorList>
    </citation>
    <scope>NUCLEOTIDE SEQUENCE [LARGE SCALE GENOMIC DNA]</scope>
    <source>
        <strain evidence="7 8">Ad2</strain>
    </source>
</reference>
<dbReference type="EC" id="2.7.1.35" evidence="1"/>
<dbReference type="GO" id="GO:0008478">
    <property type="term" value="F:pyridoxal kinase activity"/>
    <property type="evidence" value="ECO:0007669"/>
    <property type="project" value="UniProtKB-EC"/>
</dbReference>
<dbReference type="InterPro" id="IPR013749">
    <property type="entry name" value="PM/HMP-P_kinase-1"/>
</dbReference>
<dbReference type="NCBIfam" id="TIGR00687">
    <property type="entry name" value="pyridox_kin"/>
    <property type="match status" value="1"/>
</dbReference>
<evidence type="ECO:0000313" key="8">
    <source>
        <dbReference type="Proteomes" id="UP000076577"/>
    </source>
</evidence>
<dbReference type="InterPro" id="IPR029056">
    <property type="entry name" value="Ribokinase-like"/>
</dbReference>
<keyword evidence="8" id="KW-1185">Reference proteome</keyword>
<dbReference type="OrthoDB" id="9800808at2"/>
<dbReference type="PATRIC" id="fig|989403.3.peg.3372"/>
<dbReference type="Pfam" id="PF08543">
    <property type="entry name" value="Phos_pyr_kin"/>
    <property type="match status" value="1"/>
</dbReference>
<dbReference type="Proteomes" id="UP000076577">
    <property type="component" value="Unassembled WGS sequence"/>
</dbReference>
<evidence type="ECO:0000256" key="3">
    <source>
        <dbReference type="ARBA" id="ARBA00022741"/>
    </source>
</evidence>
<proteinExistence type="predicted"/>
<evidence type="ECO:0000313" key="7">
    <source>
        <dbReference type="EMBL" id="KZL17281.1"/>
    </source>
</evidence>
<keyword evidence="2 7" id="KW-0808">Transferase</keyword>
<evidence type="ECO:0000259" key="6">
    <source>
        <dbReference type="Pfam" id="PF08543"/>
    </source>
</evidence>
<name>A0A165X2J7_9HYPH</name>
<dbReference type="SUPFAM" id="SSF53613">
    <property type="entry name" value="Ribokinase-like"/>
    <property type="match status" value="1"/>
</dbReference>
<organism evidence="7 8">
    <name type="scientific">Pseudovibrio axinellae</name>
    <dbReference type="NCBI Taxonomy" id="989403"/>
    <lineage>
        <taxon>Bacteria</taxon>
        <taxon>Pseudomonadati</taxon>
        <taxon>Pseudomonadota</taxon>
        <taxon>Alphaproteobacteria</taxon>
        <taxon>Hyphomicrobiales</taxon>
        <taxon>Stappiaceae</taxon>
        <taxon>Pseudovibrio</taxon>
    </lineage>
</organism>
<protein>
    <recommendedName>
        <fullName evidence="1">pyridoxal kinase</fullName>
        <ecNumber evidence="1">2.7.1.35</ecNumber>
    </recommendedName>
</protein>
<dbReference type="PANTHER" id="PTHR10534:SF2">
    <property type="entry name" value="PYRIDOXAL KINASE"/>
    <property type="match status" value="1"/>
</dbReference>
<keyword evidence="3" id="KW-0547">Nucleotide-binding</keyword>
<dbReference type="Gene3D" id="3.40.1190.20">
    <property type="match status" value="1"/>
</dbReference>
<dbReference type="GO" id="GO:0009443">
    <property type="term" value="P:pyridoxal 5'-phosphate salvage"/>
    <property type="evidence" value="ECO:0007669"/>
    <property type="project" value="InterPro"/>
</dbReference>
<dbReference type="EMBL" id="LMCB01000034">
    <property type="protein sequence ID" value="KZL17281.1"/>
    <property type="molecule type" value="Genomic_DNA"/>
</dbReference>
<dbReference type="CDD" id="cd01173">
    <property type="entry name" value="pyridoxal_pyridoxamine_kinase"/>
    <property type="match status" value="1"/>
</dbReference>
<dbReference type="GO" id="GO:0005829">
    <property type="term" value="C:cytosol"/>
    <property type="evidence" value="ECO:0007669"/>
    <property type="project" value="TreeGrafter"/>
</dbReference>
<evidence type="ECO:0000256" key="1">
    <source>
        <dbReference type="ARBA" id="ARBA00012104"/>
    </source>
</evidence>
<keyword evidence="5" id="KW-0067">ATP-binding</keyword>
<dbReference type="GO" id="GO:0005524">
    <property type="term" value="F:ATP binding"/>
    <property type="evidence" value="ECO:0007669"/>
    <property type="project" value="UniProtKB-KW"/>
</dbReference>
<dbReference type="AlphaFoldDB" id="A0A165X2J7"/>
<dbReference type="InterPro" id="IPR004625">
    <property type="entry name" value="PyrdxlKinase"/>
</dbReference>
<evidence type="ECO:0000256" key="5">
    <source>
        <dbReference type="ARBA" id="ARBA00022840"/>
    </source>
</evidence>
<gene>
    <name evidence="7" type="primary">pdxY_2</name>
    <name evidence="7" type="ORF">PsAD2_03148</name>
</gene>
<accession>A0A165X2J7</accession>
<comment type="caution">
    <text evidence="7">The sequence shown here is derived from an EMBL/GenBank/DDBJ whole genome shotgun (WGS) entry which is preliminary data.</text>
</comment>
<evidence type="ECO:0000256" key="2">
    <source>
        <dbReference type="ARBA" id="ARBA00022679"/>
    </source>
</evidence>